<dbReference type="PRINTS" id="PR00081">
    <property type="entry name" value="GDHRDH"/>
</dbReference>
<proteinExistence type="inferred from homology"/>
<evidence type="ECO:0000256" key="2">
    <source>
        <dbReference type="ARBA" id="ARBA00023002"/>
    </source>
</evidence>
<dbReference type="InterPro" id="IPR002347">
    <property type="entry name" value="SDR_fam"/>
</dbReference>
<dbReference type="PANTHER" id="PTHR44196">
    <property type="entry name" value="DEHYDROGENASE/REDUCTASE SDR FAMILY MEMBER 7B"/>
    <property type="match status" value="1"/>
</dbReference>
<comment type="caution">
    <text evidence="3">The sequence shown here is derived from an EMBL/GenBank/DDBJ whole genome shotgun (WGS) entry which is preliminary data.</text>
</comment>
<dbReference type="GO" id="GO:0016491">
    <property type="term" value="F:oxidoreductase activity"/>
    <property type="evidence" value="ECO:0007669"/>
    <property type="project" value="UniProtKB-KW"/>
</dbReference>
<name>A0A4Y3HSA4_9VIBR</name>
<dbReference type="OrthoDB" id="335726at2"/>
<evidence type="ECO:0000256" key="1">
    <source>
        <dbReference type="ARBA" id="ARBA00006484"/>
    </source>
</evidence>
<dbReference type="RefSeq" id="WP_141344264.1">
    <property type="nucleotide sequence ID" value="NZ_BJLF01000003.1"/>
</dbReference>
<dbReference type="SUPFAM" id="SSF51735">
    <property type="entry name" value="NAD(P)-binding Rossmann-fold domains"/>
    <property type="match status" value="1"/>
</dbReference>
<comment type="similarity">
    <text evidence="1">Belongs to the short-chain dehydrogenases/reductases (SDR) family.</text>
</comment>
<dbReference type="Proteomes" id="UP000318717">
    <property type="component" value="Unassembled WGS sequence"/>
</dbReference>
<evidence type="ECO:0000313" key="3">
    <source>
        <dbReference type="EMBL" id="GEA49928.1"/>
    </source>
</evidence>
<dbReference type="InterPro" id="IPR020904">
    <property type="entry name" value="Sc_DH/Rdtase_CS"/>
</dbReference>
<sequence length="243" mass="26468">MNPILITGATSGIGEQLAKDYAQSGQTVYVCGRNSAKLHELVALGKHVKPLQFDLTDLDSCKEALQNLDPIPQTWVFNAGDCEYIDDGIVDAALIKRVFTINVIGLANAIEGAQHHFSSGHQLVIVGSIASEMALPRAEAYGASKAAVSYLSRTLAVDLAPKGIKVSTVFPGFVKTPLTDKNDFPMPMMIEVDEAAKAIKEGIESGKTNIYFPKRFTWILRILGSLPYSLQHRLAKKLIKEKQ</sequence>
<dbReference type="PROSITE" id="PS00061">
    <property type="entry name" value="ADH_SHORT"/>
    <property type="match status" value="1"/>
</dbReference>
<dbReference type="PANTHER" id="PTHR44196:SF1">
    <property type="entry name" value="DEHYDROGENASE_REDUCTASE SDR FAMILY MEMBER 7B"/>
    <property type="match status" value="1"/>
</dbReference>
<dbReference type="AlphaFoldDB" id="A0A4Y3HSA4"/>
<dbReference type="EMBL" id="BJLF01000003">
    <property type="protein sequence ID" value="GEA49928.1"/>
    <property type="molecule type" value="Genomic_DNA"/>
</dbReference>
<gene>
    <name evidence="3" type="ORF">VIN01S_07320</name>
</gene>
<keyword evidence="2" id="KW-0560">Oxidoreductase</keyword>
<dbReference type="GO" id="GO:0016020">
    <property type="term" value="C:membrane"/>
    <property type="evidence" value="ECO:0007669"/>
    <property type="project" value="TreeGrafter"/>
</dbReference>
<reference evidence="3 4" key="1">
    <citation type="submission" date="2019-06" db="EMBL/GenBank/DDBJ databases">
        <title>Whole genome shotgun sequence of Vibrio inusitatus NBRC 102082.</title>
        <authorList>
            <person name="Hosoyama A."/>
            <person name="Uohara A."/>
            <person name="Ohji S."/>
            <person name="Ichikawa N."/>
        </authorList>
    </citation>
    <scope>NUCLEOTIDE SEQUENCE [LARGE SCALE GENOMIC DNA]</scope>
    <source>
        <strain evidence="3 4">NBRC 102082</strain>
    </source>
</reference>
<accession>A0A4Y3HSA4</accession>
<dbReference type="Gene3D" id="3.40.50.720">
    <property type="entry name" value="NAD(P)-binding Rossmann-like Domain"/>
    <property type="match status" value="1"/>
</dbReference>
<dbReference type="InterPro" id="IPR036291">
    <property type="entry name" value="NAD(P)-bd_dom_sf"/>
</dbReference>
<protein>
    <submittedName>
        <fullName evidence="3">Short-chain dehydrogenase</fullName>
    </submittedName>
</protein>
<organism evidence="3 4">
    <name type="scientific">Vibrio inusitatus NBRC 102082</name>
    <dbReference type="NCBI Taxonomy" id="1219070"/>
    <lineage>
        <taxon>Bacteria</taxon>
        <taxon>Pseudomonadati</taxon>
        <taxon>Pseudomonadota</taxon>
        <taxon>Gammaproteobacteria</taxon>
        <taxon>Vibrionales</taxon>
        <taxon>Vibrionaceae</taxon>
        <taxon>Vibrio</taxon>
    </lineage>
</organism>
<keyword evidence="4" id="KW-1185">Reference proteome</keyword>
<dbReference type="Pfam" id="PF00106">
    <property type="entry name" value="adh_short"/>
    <property type="match status" value="1"/>
</dbReference>
<evidence type="ECO:0000313" key="4">
    <source>
        <dbReference type="Proteomes" id="UP000318717"/>
    </source>
</evidence>